<reference evidence="1" key="1">
    <citation type="journal article" date="2020" name="Nature">
        <title>Giant virus diversity and host interactions through global metagenomics.</title>
        <authorList>
            <person name="Schulz F."/>
            <person name="Roux S."/>
            <person name="Paez-Espino D."/>
            <person name="Jungbluth S."/>
            <person name="Walsh D.A."/>
            <person name="Denef V.J."/>
            <person name="McMahon K.D."/>
            <person name="Konstantinidis K.T."/>
            <person name="Eloe-Fadrosh E.A."/>
            <person name="Kyrpides N.C."/>
            <person name="Woyke T."/>
        </authorList>
    </citation>
    <scope>NUCLEOTIDE SEQUENCE</scope>
    <source>
        <strain evidence="1">GVMAG-S-3300011013-78</strain>
    </source>
</reference>
<sequence length="76" mass="8967">MESKLTQFINNLNNIKETHPNIHHLWTLYINYNIKQLEIAIEKGEKMLKSTESITDLTPKNIITLYLLNDNNLEIE</sequence>
<dbReference type="EMBL" id="MN740877">
    <property type="protein sequence ID" value="QHU16180.1"/>
    <property type="molecule type" value="Genomic_DNA"/>
</dbReference>
<dbReference type="AlphaFoldDB" id="A0A6C0KHN0"/>
<evidence type="ECO:0000313" key="1">
    <source>
        <dbReference type="EMBL" id="QHU16180.1"/>
    </source>
</evidence>
<name>A0A6C0KHN0_9ZZZZ</name>
<organism evidence="1">
    <name type="scientific">viral metagenome</name>
    <dbReference type="NCBI Taxonomy" id="1070528"/>
    <lineage>
        <taxon>unclassified sequences</taxon>
        <taxon>metagenomes</taxon>
        <taxon>organismal metagenomes</taxon>
    </lineage>
</organism>
<accession>A0A6C0KHN0</accession>
<proteinExistence type="predicted"/>
<protein>
    <submittedName>
        <fullName evidence="1">Uncharacterized protein</fullName>
    </submittedName>
</protein>